<evidence type="ECO:0000259" key="8">
    <source>
        <dbReference type="Pfam" id="PF01467"/>
    </source>
</evidence>
<keyword evidence="10" id="KW-1185">Reference proteome</keyword>
<dbReference type="PANTHER" id="PTHR43793:SF2">
    <property type="entry name" value="BIFUNCTIONAL PROTEIN HLDE"/>
    <property type="match status" value="1"/>
</dbReference>
<keyword evidence="6" id="KW-0119">Carbohydrate metabolism</keyword>
<proteinExistence type="predicted"/>
<dbReference type="OrthoDB" id="9795543at2"/>
<dbReference type="InterPro" id="IPR050385">
    <property type="entry name" value="Archaeal_FAD_synthase"/>
</dbReference>
<dbReference type="GO" id="GO:0005524">
    <property type="term" value="F:ATP binding"/>
    <property type="evidence" value="ECO:0007669"/>
    <property type="project" value="UniProtKB-KW"/>
</dbReference>
<accession>A0A1Y4DB99</accession>
<dbReference type="EC" id="2.7.7.70" evidence="1"/>
<organism evidence="9 10">
    <name type="scientific">Candidatus Avelusimicrobium gallicola</name>
    <dbReference type="NCBI Taxonomy" id="2562704"/>
    <lineage>
        <taxon>Bacteria</taxon>
        <taxon>Pseudomonadati</taxon>
        <taxon>Elusimicrobiota</taxon>
        <taxon>Elusimicrobia</taxon>
        <taxon>Elusimicrobiales</taxon>
        <taxon>Elusimicrobiaceae</taxon>
        <taxon>Candidatus Avelusimicrobium</taxon>
    </lineage>
</organism>
<sequence>MKAKNKILGPRALKKFVEEARKNGRKIVFTNGCFDILHAGHVSVLEFARSKGDVLVVGLNSDASVRRLKGPSRPVNTQADRALVLGGLESVSAVSIFEQDTPYELIKLVRPDVLVKGGDYKTDEIVGREFAKKVVRFPLLKGRSTTNIIKKVSK</sequence>
<dbReference type="SUPFAM" id="SSF52374">
    <property type="entry name" value="Nucleotidylyl transferase"/>
    <property type="match status" value="1"/>
</dbReference>
<evidence type="ECO:0000256" key="2">
    <source>
        <dbReference type="ARBA" id="ARBA00022679"/>
    </source>
</evidence>
<dbReference type="Pfam" id="PF01467">
    <property type="entry name" value="CTP_transf_like"/>
    <property type="match status" value="1"/>
</dbReference>
<dbReference type="Proteomes" id="UP000196368">
    <property type="component" value="Unassembled WGS sequence"/>
</dbReference>
<name>A0A1Y4DB99_9BACT</name>
<keyword evidence="3 9" id="KW-0548">Nucleotidyltransferase</keyword>
<dbReference type="GO" id="GO:0016779">
    <property type="term" value="F:nucleotidyltransferase activity"/>
    <property type="evidence" value="ECO:0007669"/>
    <property type="project" value="UniProtKB-KW"/>
</dbReference>
<comment type="caution">
    <text evidence="9">The sequence shown here is derived from an EMBL/GenBank/DDBJ whole genome shotgun (WGS) entry which is preliminary data.</text>
</comment>
<dbReference type="RefSeq" id="WP_087288908.1">
    <property type="nucleotide sequence ID" value="NZ_NFJD01000004.1"/>
</dbReference>
<evidence type="ECO:0000256" key="5">
    <source>
        <dbReference type="ARBA" id="ARBA00022840"/>
    </source>
</evidence>
<evidence type="ECO:0000313" key="9">
    <source>
        <dbReference type="EMBL" id="OUO56135.1"/>
    </source>
</evidence>
<dbReference type="PANTHER" id="PTHR43793">
    <property type="entry name" value="FAD SYNTHASE"/>
    <property type="match status" value="1"/>
</dbReference>
<gene>
    <name evidence="9" type="ORF">B5F75_05810</name>
</gene>
<dbReference type="InterPro" id="IPR004821">
    <property type="entry name" value="Cyt_trans-like"/>
</dbReference>
<feature type="domain" description="Cytidyltransferase-like" evidence="8">
    <location>
        <begin position="29"/>
        <end position="148"/>
    </location>
</feature>
<dbReference type="NCBIfam" id="TIGR00125">
    <property type="entry name" value="cyt_tran_rel"/>
    <property type="match status" value="1"/>
</dbReference>
<protein>
    <recommendedName>
        <fullName evidence="1">D-glycero-beta-D-manno-heptose 1-phosphate adenylyltransferase</fullName>
        <ecNumber evidence="1">2.7.7.70</ecNumber>
    </recommendedName>
</protein>
<keyword evidence="5" id="KW-0067">ATP-binding</keyword>
<evidence type="ECO:0000256" key="4">
    <source>
        <dbReference type="ARBA" id="ARBA00022741"/>
    </source>
</evidence>
<dbReference type="AlphaFoldDB" id="A0A1Y4DB99"/>
<comment type="catalytic activity">
    <reaction evidence="7">
        <text>D-glycero-beta-D-manno-heptose 1-phosphate + ATP + H(+) = ADP-D-glycero-beta-D-manno-heptose + diphosphate</text>
        <dbReference type="Rhea" id="RHEA:27465"/>
        <dbReference type="ChEBI" id="CHEBI:15378"/>
        <dbReference type="ChEBI" id="CHEBI:30616"/>
        <dbReference type="ChEBI" id="CHEBI:33019"/>
        <dbReference type="ChEBI" id="CHEBI:59967"/>
        <dbReference type="ChEBI" id="CHEBI:61593"/>
        <dbReference type="EC" id="2.7.7.70"/>
    </reaction>
</comment>
<reference evidence="10" key="1">
    <citation type="submission" date="2017-04" db="EMBL/GenBank/DDBJ databases">
        <title>Function of individual gut microbiota members based on whole genome sequencing of pure cultures obtained from chicken caecum.</title>
        <authorList>
            <person name="Medvecky M."/>
            <person name="Cejkova D."/>
            <person name="Polansky O."/>
            <person name="Karasova D."/>
            <person name="Kubasova T."/>
            <person name="Cizek A."/>
            <person name="Rychlik I."/>
        </authorList>
    </citation>
    <scope>NUCLEOTIDE SEQUENCE [LARGE SCALE GENOMIC DNA]</scope>
    <source>
        <strain evidence="10">An273</strain>
    </source>
</reference>
<dbReference type="GO" id="GO:0016773">
    <property type="term" value="F:phosphotransferase activity, alcohol group as acceptor"/>
    <property type="evidence" value="ECO:0007669"/>
    <property type="project" value="InterPro"/>
</dbReference>
<dbReference type="Gene3D" id="3.40.50.620">
    <property type="entry name" value="HUPs"/>
    <property type="match status" value="1"/>
</dbReference>
<evidence type="ECO:0000256" key="6">
    <source>
        <dbReference type="ARBA" id="ARBA00023277"/>
    </source>
</evidence>
<dbReference type="InterPro" id="IPR011914">
    <property type="entry name" value="RfaE_dom_II"/>
</dbReference>
<dbReference type="InterPro" id="IPR014729">
    <property type="entry name" value="Rossmann-like_a/b/a_fold"/>
</dbReference>
<dbReference type="EMBL" id="NFJD01000004">
    <property type="protein sequence ID" value="OUO56135.1"/>
    <property type="molecule type" value="Genomic_DNA"/>
</dbReference>
<keyword evidence="4" id="KW-0547">Nucleotide-binding</keyword>
<evidence type="ECO:0000256" key="7">
    <source>
        <dbReference type="ARBA" id="ARBA00047428"/>
    </source>
</evidence>
<evidence type="ECO:0000313" key="10">
    <source>
        <dbReference type="Proteomes" id="UP000196368"/>
    </source>
</evidence>
<dbReference type="GO" id="GO:0005975">
    <property type="term" value="P:carbohydrate metabolic process"/>
    <property type="evidence" value="ECO:0007669"/>
    <property type="project" value="InterPro"/>
</dbReference>
<keyword evidence="2 9" id="KW-0808">Transferase</keyword>
<evidence type="ECO:0000256" key="1">
    <source>
        <dbReference type="ARBA" id="ARBA00012519"/>
    </source>
</evidence>
<evidence type="ECO:0000256" key="3">
    <source>
        <dbReference type="ARBA" id="ARBA00022695"/>
    </source>
</evidence>
<dbReference type="NCBIfam" id="TIGR02199">
    <property type="entry name" value="rfaE_dom_II"/>
    <property type="match status" value="1"/>
</dbReference>